<evidence type="ECO:0000256" key="4">
    <source>
        <dbReference type="ARBA" id="ARBA00022989"/>
    </source>
</evidence>
<dbReference type="CDD" id="cd17324">
    <property type="entry name" value="MFS_NepI_like"/>
    <property type="match status" value="1"/>
</dbReference>
<feature type="domain" description="Major facilitator superfamily (MFS) profile" evidence="7">
    <location>
        <begin position="24"/>
        <end position="408"/>
    </location>
</feature>
<dbReference type="InterPro" id="IPR011701">
    <property type="entry name" value="MFS"/>
</dbReference>
<evidence type="ECO:0000256" key="2">
    <source>
        <dbReference type="ARBA" id="ARBA00022475"/>
    </source>
</evidence>
<keyword evidence="5 6" id="KW-0472">Membrane</keyword>
<protein>
    <submittedName>
        <fullName evidence="8">MFS transporter</fullName>
    </submittedName>
</protein>
<comment type="caution">
    <text evidence="8">The sequence shown here is derived from an EMBL/GenBank/DDBJ whole genome shotgun (WGS) entry which is preliminary data.</text>
</comment>
<comment type="subcellular location">
    <subcellularLocation>
        <location evidence="1">Cell membrane</location>
        <topology evidence="1">Multi-pass membrane protein</topology>
    </subcellularLocation>
</comment>
<dbReference type="RefSeq" id="WP_379781616.1">
    <property type="nucleotide sequence ID" value="NZ_JBHSMU010000008.1"/>
</dbReference>
<dbReference type="PANTHER" id="PTHR43124">
    <property type="entry name" value="PURINE EFFLUX PUMP PBUE"/>
    <property type="match status" value="1"/>
</dbReference>
<evidence type="ECO:0000256" key="5">
    <source>
        <dbReference type="ARBA" id="ARBA00023136"/>
    </source>
</evidence>
<feature type="transmembrane region" description="Helical" evidence="6">
    <location>
        <begin position="355"/>
        <end position="377"/>
    </location>
</feature>
<feature type="transmembrane region" description="Helical" evidence="6">
    <location>
        <begin position="264"/>
        <end position="280"/>
    </location>
</feature>
<feature type="transmembrane region" description="Helical" evidence="6">
    <location>
        <begin position="389"/>
        <end position="408"/>
    </location>
</feature>
<dbReference type="Proteomes" id="UP001596050">
    <property type="component" value="Unassembled WGS sequence"/>
</dbReference>
<feature type="transmembrane region" description="Helical" evidence="6">
    <location>
        <begin position="58"/>
        <end position="78"/>
    </location>
</feature>
<feature type="transmembrane region" description="Helical" evidence="6">
    <location>
        <begin position="117"/>
        <end position="136"/>
    </location>
</feature>
<evidence type="ECO:0000256" key="3">
    <source>
        <dbReference type="ARBA" id="ARBA00022692"/>
    </source>
</evidence>
<organism evidence="8 9">
    <name type="scientific">Massilia niabensis</name>
    <dbReference type="NCBI Taxonomy" id="544910"/>
    <lineage>
        <taxon>Bacteria</taxon>
        <taxon>Pseudomonadati</taxon>
        <taxon>Pseudomonadota</taxon>
        <taxon>Betaproteobacteria</taxon>
        <taxon>Burkholderiales</taxon>
        <taxon>Oxalobacteraceae</taxon>
        <taxon>Telluria group</taxon>
        <taxon>Massilia</taxon>
    </lineage>
</organism>
<dbReference type="InterPro" id="IPR020846">
    <property type="entry name" value="MFS_dom"/>
</dbReference>
<gene>
    <name evidence="8" type="ORF">ACFPN5_07285</name>
</gene>
<keyword evidence="2" id="KW-1003">Cell membrane</keyword>
<dbReference type="Pfam" id="PF07690">
    <property type="entry name" value="MFS_1"/>
    <property type="match status" value="1"/>
</dbReference>
<proteinExistence type="predicted"/>
<accession>A0ABW0L1M5</accession>
<keyword evidence="3 6" id="KW-0812">Transmembrane</keyword>
<keyword evidence="4 6" id="KW-1133">Transmembrane helix</keyword>
<reference evidence="9" key="1">
    <citation type="journal article" date="2019" name="Int. J. Syst. Evol. Microbiol.">
        <title>The Global Catalogue of Microorganisms (GCM) 10K type strain sequencing project: providing services to taxonomists for standard genome sequencing and annotation.</title>
        <authorList>
            <consortium name="The Broad Institute Genomics Platform"/>
            <consortium name="The Broad Institute Genome Sequencing Center for Infectious Disease"/>
            <person name="Wu L."/>
            <person name="Ma J."/>
        </authorList>
    </citation>
    <scope>NUCLEOTIDE SEQUENCE [LARGE SCALE GENOMIC DNA]</scope>
    <source>
        <strain evidence="9">KACC 12649</strain>
    </source>
</reference>
<feature type="transmembrane region" description="Helical" evidence="6">
    <location>
        <begin position="90"/>
        <end position="111"/>
    </location>
</feature>
<dbReference type="Gene3D" id="1.20.1250.20">
    <property type="entry name" value="MFS general substrate transporter like domains"/>
    <property type="match status" value="1"/>
</dbReference>
<dbReference type="PANTHER" id="PTHR43124:SF3">
    <property type="entry name" value="CHLORAMPHENICOL EFFLUX PUMP RV0191"/>
    <property type="match status" value="1"/>
</dbReference>
<dbReference type="InterPro" id="IPR036259">
    <property type="entry name" value="MFS_trans_sf"/>
</dbReference>
<dbReference type="InterPro" id="IPR050189">
    <property type="entry name" value="MFS_Efflux_Transporters"/>
</dbReference>
<feature type="transmembrane region" description="Helical" evidence="6">
    <location>
        <begin position="292"/>
        <end position="310"/>
    </location>
</feature>
<dbReference type="SUPFAM" id="SSF103473">
    <property type="entry name" value="MFS general substrate transporter"/>
    <property type="match status" value="1"/>
</dbReference>
<feature type="transmembrane region" description="Helical" evidence="6">
    <location>
        <begin position="23"/>
        <end position="52"/>
    </location>
</feature>
<feature type="transmembrane region" description="Helical" evidence="6">
    <location>
        <begin position="227"/>
        <end position="252"/>
    </location>
</feature>
<keyword evidence="9" id="KW-1185">Reference proteome</keyword>
<sequence>MSEGKKVPLEPAAASQFTGYQKVVAGLLAFLQFAVILDFMIMAPLGALIIPALDITPARFGIIVSAYAFSAGLSGLLAAGFADRFDRKKLLLFFYVGFLAATLWCGLARTFEALLCARIATGLFGGVIGSVVLAIATDLYSPGLRGRVMGIIQTAFAASQVLGLPLALFTSNHWDWHAPFYLMVALGGVGGVLVAWRLKPVTAHLKDAKDVHPARHLSATITARRHLPAFATTVLLSTGGFMIMPFSSLFVVNNLGLANSDLPTIYLLTGICTIVAGPLIGKMVDATGRMPVFLTGSAVTIVMVLIYTNLTTASLPVLVLINVVMFLGIFARMIPYQAMSASVPEPQMRGSFNAISASIQQLSGGVAAVVAGHLVSIGADGRLHGFERVGWVLVATTIAGGFLVNQVNREIRERAAVKAAPEGS</sequence>
<evidence type="ECO:0000313" key="9">
    <source>
        <dbReference type="Proteomes" id="UP001596050"/>
    </source>
</evidence>
<evidence type="ECO:0000256" key="6">
    <source>
        <dbReference type="SAM" id="Phobius"/>
    </source>
</evidence>
<dbReference type="EMBL" id="JBHSMU010000008">
    <property type="protein sequence ID" value="MFC5459609.1"/>
    <property type="molecule type" value="Genomic_DNA"/>
</dbReference>
<evidence type="ECO:0000256" key="1">
    <source>
        <dbReference type="ARBA" id="ARBA00004651"/>
    </source>
</evidence>
<evidence type="ECO:0000259" key="7">
    <source>
        <dbReference type="PROSITE" id="PS50850"/>
    </source>
</evidence>
<name>A0ABW0L1M5_9BURK</name>
<dbReference type="PROSITE" id="PS50850">
    <property type="entry name" value="MFS"/>
    <property type="match status" value="1"/>
</dbReference>
<feature type="transmembrane region" description="Helical" evidence="6">
    <location>
        <begin position="176"/>
        <end position="196"/>
    </location>
</feature>
<feature type="transmembrane region" description="Helical" evidence="6">
    <location>
        <begin position="316"/>
        <end position="334"/>
    </location>
</feature>
<evidence type="ECO:0000313" key="8">
    <source>
        <dbReference type="EMBL" id="MFC5459609.1"/>
    </source>
</evidence>